<evidence type="ECO:0000259" key="3">
    <source>
        <dbReference type="PROSITE" id="PS51186"/>
    </source>
</evidence>
<evidence type="ECO:0000256" key="1">
    <source>
        <dbReference type="ARBA" id="ARBA00022679"/>
    </source>
</evidence>
<dbReference type="SUPFAM" id="SSF55729">
    <property type="entry name" value="Acyl-CoA N-acyltransferases (Nat)"/>
    <property type="match status" value="1"/>
</dbReference>
<evidence type="ECO:0000313" key="5">
    <source>
        <dbReference type="Proteomes" id="UP001257739"/>
    </source>
</evidence>
<keyword evidence="1" id="KW-0808">Transferase</keyword>
<dbReference type="PANTHER" id="PTHR43877:SF2">
    <property type="entry name" value="AMINOALKYLPHOSPHONATE N-ACETYLTRANSFERASE-RELATED"/>
    <property type="match status" value="1"/>
</dbReference>
<dbReference type="PROSITE" id="PS51186">
    <property type="entry name" value="GNAT"/>
    <property type="match status" value="1"/>
</dbReference>
<comment type="caution">
    <text evidence="4">The sequence shown here is derived from an EMBL/GenBank/DDBJ whole genome shotgun (WGS) entry which is preliminary data.</text>
</comment>
<proteinExistence type="predicted"/>
<keyword evidence="2" id="KW-0012">Acyltransferase</keyword>
<name>A0ABU1UP50_9ACTN</name>
<reference evidence="4 5" key="1">
    <citation type="submission" date="2023-07" db="EMBL/GenBank/DDBJ databases">
        <title>Sorghum-associated microbial communities from plants grown in Nebraska, USA.</title>
        <authorList>
            <person name="Schachtman D."/>
        </authorList>
    </citation>
    <scope>NUCLEOTIDE SEQUENCE [LARGE SCALE GENOMIC DNA]</scope>
    <source>
        <strain evidence="4 5">BE248</strain>
    </source>
</reference>
<dbReference type="EMBL" id="JAVDWH010000001">
    <property type="protein sequence ID" value="MDR7086935.1"/>
    <property type="molecule type" value="Genomic_DNA"/>
</dbReference>
<keyword evidence="5" id="KW-1185">Reference proteome</keyword>
<dbReference type="InterPro" id="IPR000182">
    <property type="entry name" value="GNAT_dom"/>
</dbReference>
<feature type="domain" description="N-acetyltransferase" evidence="3">
    <location>
        <begin position="4"/>
        <end position="153"/>
    </location>
</feature>
<dbReference type="InterPro" id="IPR016181">
    <property type="entry name" value="Acyl_CoA_acyltransferase"/>
</dbReference>
<gene>
    <name evidence="4" type="ORF">J2X11_001774</name>
</gene>
<evidence type="ECO:0000256" key="2">
    <source>
        <dbReference type="ARBA" id="ARBA00023315"/>
    </source>
</evidence>
<dbReference type="InterPro" id="IPR050832">
    <property type="entry name" value="Bact_Acetyltransf"/>
</dbReference>
<evidence type="ECO:0000313" key="4">
    <source>
        <dbReference type="EMBL" id="MDR7086935.1"/>
    </source>
</evidence>
<dbReference type="RefSeq" id="WP_309969722.1">
    <property type="nucleotide sequence ID" value="NZ_JAVDWH010000001.1"/>
</dbReference>
<dbReference type="CDD" id="cd04301">
    <property type="entry name" value="NAT_SF"/>
    <property type="match status" value="1"/>
</dbReference>
<protein>
    <submittedName>
        <fullName evidence="4">GNAT superfamily N-acetyltransferase</fullName>
    </submittedName>
</protein>
<dbReference type="PANTHER" id="PTHR43877">
    <property type="entry name" value="AMINOALKYLPHOSPHONATE N-ACETYLTRANSFERASE-RELATED-RELATED"/>
    <property type="match status" value="1"/>
</dbReference>
<dbReference type="Proteomes" id="UP001257739">
    <property type="component" value="Unassembled WGS sequence"/>
</dbReference>
<accession>A0ABU1UP50</accession>
<dbReference type="Gene3D" id="3.40.630.30">
    <property type="match status" value="1"/>
</dbReference>
<organism evidence="4 5">
    <name type="scientific">Aeromicrobium panaciterrae</name>
    <dbReference type="NCBI Taxonomy" id="363861"/>
    <lineage>
        <taxon>Bacteria</taxon>
        <taxon>Bacillati</taxon>
        <taxon>Actinomycetota</taxon>
        <taxon>Actinomycetes</taxon>
        <taxon>Propionibacteriales</taxon>
        <taxon>Nocardioidaceae</taxon>
        <taxon>Aeromicrobium</taxon>
    </lineage>
</organism>
<dbReference type="Pfam" id="PF00583">
    <property type="entry name" value="Acetyltransf_1"/>
    <property type="match status" value="1"/>
</dbReference>
<sequence>MLPYDLRPAAYDSADAQVLTDEVQLEYVRRYGSEGGDINPIDAADFVPPVGQFFVAYVDDVPAAMGGWRRHGDDAEIRRMYVRPQFQRRGLARAVLDNIESTAREAGFARLILETGLEQPEAIELYRSAGYADIPAFGFYAEEELSVHLGKQL</sequence>